<gene>
    <name evidence="1" type="ORF">BWR60_13110</name>
</gene>
<evidence type="ECO:0008006" key="3">
    <source>
        <dbReference type="Google" id="ProtNLM"/>
    </source>
</evidence>
<dbReference type="EMBL" id="NHON01000020">
    <property type="protein sequence ID" value="OWJ66721.1"/>
    <property type="molecule type" value="Genomic_DNA"/>
</dbReference>
<accession>A0A211ZN87</accession>
<dbReference type="OrthoDB" id="308644at2"/>
<keyword evidence="2" id="KW-1185">Reference proteome</keyword>
<dbReference type="AlphaFoldDB" id="A0A211ZN87"/>
<organism evidence="1 2">
    <name type="scientific">Inquilinus limosus</name>
    <dbReference type="NCBI Taxonomy" id="171674"/>
    <lineage>
        <taxon>Bacteria</taxon>
        <taxon>Pseudomonadati</taxon>
        <taxon>Pseudomonadota</taxon>
        <taxon>Alphaproteobacteria</taxon>
        <taxon>Rhodospirillales</taxon>
        <taxon>Rhodospirillaceae</taxon>
        <taxon>Inquilinus</taxon>
    </lineage>
</organism>
<comment type="caution">
    <text evidence="1">The sequence shown here is derived from an EMBL/GenBank/DDBJ whole genome shotgun (WGS) entry which is preliminary data.</text>
</comment>
<dbReference type="RefSeq" id="WP_088151472.1">
    <property type="nucleotide sequence ID" value="NZ_NHON01000020.1"/>
</dbReference>
<protein>
    <recommendedName>
        <fullName evidence="3">Type II toxin-antitoxin system HicA family toxin</fullName>
    </recommendedName>
</protein>
<sequence>MARADKLLESLRANSRDRRIAEVEAVCRQHGLDFSMPTRGSHAKVSAHNRPEILTIPVRRPIKPIYIKKLIELIDSLRL</sequence>
<name>A0A211ZN87_9PROT</name>
<reference evidence="2" key="1">
    <citation type="submission" date="2017-05" db="EMBL/GenBank/DDBJ databases">
        <authorList>
            <person name="Macchi M."/>
            <person name="Festa S."/>
            <person name="Coppotelli B.M."/>
            <person name="Morelli I.S."/>
        </authorList>
    </citation>
    <scope>NUCLEOTIDE SEQUENCE [LARGE SCALE GENOMIC DNA]</scope>
    <source>
        <strain evidence="2">I</strain>
    </source>
</reference>
<evidence type="ECO:0000313" key="2">
    <source>
        <dbReference type="Proteomes" id="UP000196655"/>
    </source>
</evidence>
<evidence type="ECO:0000313" key="1">
    <source>
        <dbReference type="EMBL" id="OWJ66721.1"/>
    </source>
</evidence>
<proteinExistence type="predicted"/>
<dbReference type="Proteomes" id="UP000196655">
    <property type="component" value="Unassembled WGS sequence"/>
</dbReference>